<organism evidence="2 3">
    <name type="scientific">Ruminococcus albus 8</name>
    <dbReference type="NCBI Taxonomy" id="246199"/>
    <lineage>
        <taxon>Bacteria</taxon>
        <taxon>Bacillati</taxon>
        <taxon>Bacillota</taxon>
        <taxon>Clostridia</taxon>
        <taxon>Eubacteriales</taxon>
        <taxon>Oscillospiraceae</taxon>
        <taxon>Ruminococcus</taxon>
    </lineage>
</organism>
<proteinExistence type="predicted"/>
<name>E9S9S4_RUMAL</name>
<sequence length="366" mass="41151">MKKKIALMLALVMCLGGCGIEEIKESFSEKVDEKMEQHAAENTKYTQEQVCEEVYRELAAGSKKVSFDGVVSMDMVQYAVDHVRFDCPEVFWTGNMTVSTDYKSTTLECDSINDVGEAELAKMAAELDSKAEEAAEYAASGSDDFEKLMLLHDKLIEICDYDHEAAQADVDDMGFAGSSYGCLVEHKAVCEGYAEAFSLVGRKLGFDCGMVCGVAGGERHAWNYVKADGEYYWLDVTWDENTTETDMDYYPMHKFFMLNDDLFMSGRTVDEDVPFVPQCTSMEDNYYVHSGLYLESYDFGAVDDLMSAHADEGSVDIMFADHSAYKAALNDLVEENNIWNLQVMQELTEGKPYYSDDDLNTLMFGW</sequence>
<dbReference type="RefSeq" id="WP_002847730.1">
    <property type="nucleotide sequence ID" value="NZ_ADKM02000049.1"/>
</dbReference>
<dbReference type="InterPro" id="IPR038765">
    <property type="entry name" value="Papain-like_cys_pep_sf"/>
</dbReference>
<gene>
    <name evidence="2" type="ORF">CUS_4964</name>
</gene>
<dbReference type="eggNOG" id="COG5279">
    <property type="taxonomic scope" value="Bacteria"/>
</dbReference>
<dbReference type="InterPro" id="IPR002931">
    <property type="entry name" value="Transglutaminase-like"/>
</dbReference>
<dbReference type="STRING" id="246199.CUS_4964"/>
<accession>E9S9S4</accession>
<dbReference type="EMBL" id="ADKM02000049">
    <property type="protein sequence ID" value="EGC03961.1"/>
    <property type="molecule type" value="Genomic_DNA"/>
</dbReference>
<dbReference type="Proteomes" id="UP000004259">
    <property type="component" value="Unassembled WGS sequence"/>
</dbReference>
<evidence type="ECO:0000313" key="2">
    <source>
        <dbReference type="EMBL" id="EGC03961.1"/>
    </source>
</evidence>
<keyword evidence="3" id="KW-1185">Reference proteome</keyword>
<reference evidence="2 3" key="1">
    <citation type="submission" date="2011-02" db="EMBL/GenBank/DDBJ databases">
        <authorList>
            <person name="Nelson K.E."/>
            <person name="Sutton G."/>
            <person name="Torralba M."/>
            <person name="Durkin S."/>
            <person name="Harkins D."/>
            <person name="Montgomery R."/>
            <person name="Ziemer C."/>
            <person name="Klaassens E."/>
            <person name="Ocuiv P."/>
            <person name="Morrison M."/>
        </authorList>
    </citation>
    <scope>NUCLEOTIDE SEQUENCE [LARGE SCALE GENOMIC DNA]</scope>
    <source>
        <strain evidence="2 3">8</strain>
    </source>
</reference>
<protein>
    <submittedName>
        <fullName evidence="2">Conserved domain protein</fullName>
    </submittedName>
</protein>
<dbReference type="OrthoDB" id="9788327at2"/>
<dbReference type="AlphaFoldDB" id="E9S9S4"/>
<dbReference type="Pfam" id="PF01841">
    <property type="entry name" value="Transglut_core"/>
    <property type="match status" value="1"/>
</dbReference>
<comment type="caution">
    <text evidence="2">The sequence shown here is derived from an EMBL/GenBank/DDBJ whole genome shotgun (WGS) entry which is preliminary data.</text>
</comment>
<feature type="domain" description="Transglutaminase-like" evidence="1">
    <location>
        <begin position="135"/>
        <end position="233"/>
    </location>
</feature>
<dbReference type="Gene3D" id="3.10.620.30">
    <property type="match status" value="1"/>
</dbReference>
<dbReference type="SUPFAM" id="SSF54001">
    <property type="entry name" value="Cysteine proteinases"/>
    <property type="match status" value="1"/>
</dbReference>
<evidence type="ECO:0000259" key="1">
    <source>
        <dbReference type="Pfam" id="PF01841"/>
    </source>
</evidence>
<evidence type="ECO:0000313" key="3">
    <source>
        <dbReference type="Proteomes" id="UP000004259"/>
    </source>
</evidence>